<keyword evidence="1" id="KW-0472">Membrane</keyword>
<keyword evidence="1" id="KW-1133">Transmembrane helix</keyword>
<evidence type="ECO:0000313" key="2">
    <source>
        <dbReference type="EMBL" id="JAI00049.1"/>
    </source>
</evidence>
<feature type="transmembrane region" description="Helical" evidence="1">
    <location>
        <begin position="21"/>
        <end position="47"/>
    </location>
</feature>
<reference evidence="2" key="1">
    <citation type="submission" date="2014-11" db="EMBL/GenBank/DDBJ databases">
        <authorList>
            <person name="Amaro Gonzalez C."/>
        </authorList>
    </citation>
    <scope>NUCLEOTIDE SEQUENCE</scope>
</reference>
<accession>A0A0E9XED6</accession>
<reference evidence="2" key="2">
    <citation type="journal article" date="2015" name="Fish Shellfish Immunol.">
        <title>Early steps in the European eel (Anguilla anguilla)-Vibrio vulnificus interaction in the gills: Role of the RtxA13 toxin.</title>
        <authorList>
            <person name="Callol A."/>
            <person name="Pajuelo D."/>
            <person name="Ebbesson L."/>
            <person name="Teles M."/>
            <person name="MacKenzie S."/>
            <person name="Amaro C."/>
        </authorList>
    </citation>
    <scope>NUCLEOTIDE SEQUENCE</scope>
</reference>
<dbReference type="AlphaFoldDB" id="A0A0E9XED6"/>
<evidence type="ECO:0000256" key="1">
    <source>
        <dbReference type="SAM" id="Phobius"/>
    </source>
</evidence>
<protein>
    <submittedName>
        <fullName evidence="2">Uncharacterized protein</fullName>
    </submittedName>
</protein>
<dbReference type="EMBL" id="GBXM01008529">
    <property type="protein sequence ID" value="JAI00049.1"/>
    <property type="molecule type" value="Transcribed_RNA"/>
</dbReference>
<keyword evidence="1" id="KW-0812">Transmembrane</keyword>
<name>A0A0E9XED6_ANGAN</name>
<sequence length="67" mass="8081">MLFSWLTENHRPYHSCLVKNFGLCSCVKLYLCVPFFVIFQCVFNIVLEDKTFWYLESCFIRKTCSMH</sequence>
<organism evidence="2">
    <name type="scientific">Anguilla anguilla</name>
    <name type="common">European freshwater eel</name>
    <name type="synonym">Muraena anguilla</name>
    <dbReference type="NCBI Taxonomy" id="7936"/>
    <lineage>
        <taxon>Eukaryota</taxon>
        <taxon>Metazoa</taxon>
        <taxon>Chordata</taxon>
        <taxon>Craniata</taxon>
        <taxon>Vertebrata</taxon>
        <taxon>Euteleostomi</taxon>
        <taxon>Actinopterygii</taxon>
        <taxon>Neopterygii</taxon>
        <taxon>Teleostei</taxon>
        <taxon>Anguilliformes</taxon>
        <taxon>Anguillidae</taxon>
        <taxon>Anguilla</taxon>
    </lineage>
</organism>
<proteinExistence type="predicted"/>